<dbReference type="InterPro" id="IPR003439">
    <property type="entry name" value="ABC_transporter-like_ATP-bd"/>
</dbReference>
<evidence type="ECO:0000256" key="8">
    <source>
        <dbReference type="SAM" id="MobiDB-lite"/>
    </source>
</evidence>
<dbReference type="PANTHER" id="PTHR11384">
    <property type="entry name" value="ATP-BINDING CASSETTE, SUB-FAMILY D MEMBER"/>
    <property type="match status" value="1"/>
</dbReference>
<gene>
    <name evidence="11" type="ORF">NADFUDRAFT_81921</name>
</gene>
<evidence type="ECO:0000313" key="12">
    <source>
        <dbReference type="Proteomes" id="UP000095009"/>
    </source>
</evidence>
<dbReference type="InterPro" id="IPR027417">
    <property type="entry name" value="P-loop_NTPase"/>
</dbReference>
<dbReference type="Proteomes" id="UP000095009">
    <property type="component" value="Unassembled WGS sequence"/>
</dbReference>
<comment type="similarity">
    <text evidence="1">Belongs to the ABC transporter superfamily. ABCD family. Peroxisomal fatty acyl CoA transporter (TC 3.A.1.203) subfamily.</text>
</comment>
<dbReference type="PROSITE" id="PS50893">
    <property type="entry name" value="ABC_TRANSPORTER_2"/>
    <property type="match status" value="1"/>
</dbReference>
<evidence type="ECO:0000256" key="9">
    <source>
        <dbReference type="SAM" id="Phobius"/>
    </source>
</evidence>
<evidence type="ECO:0000256" key="1">
    <source>
        <dbReference type="ARBA" id="ARBA00008575"/>
    </source>
</evidence>
<feature type="domain" description="ABC transporter" evidence="10">
    <location>
        <begin position="569"/>
        <end position="797"/>
    </location>
</feature>
<protein>
    <recommendedName>
        <fullName evidence="10">ABC transporter domain-containing protein</fullName>
    </recommendedName>
</protein>
<evidence type="ECO:0000313" key="11">
    <source>
        <dbReference type="EMBL" id="ODQ67448.1"/>
    </source>
</evidence>
<reference evidence="11 12" key="1">
    <citation type="journal article" date="2016" name="Proc. Natl. Acad. Sci. U.S.A.">
        <title>Comparative genomics of biotechnologically important yeasts.</title>
        <authorList>
            <person name="Riley R."/>
            <person name="Haridas S."/>
            <person name="Wolfe K.H."/>
            <person name="Lopes M.R."/>
            <person name="Hittinger C.T."/>
            <person name="Goeker M."/>
            <person name="Salamov A.A."/>
            <person name="Wisecaver J.H."/>
            <person name="Long T.M."/>
            <person name="Calvey C.H."/>
            <person name="Aerts A.L."/>
            <person name="Barry K.W."/>
            <person name="Choi C."/>
            <person name="Clum A."/>
            <person name="Coughlan A.Y."/>
            <person name="Deshpande S."/>
            <person name="Douglass A.P."/>
            <person name="Hanson S.J."/>
            <person name="Klenk H.-P."/>
            <person name="LaButti K.M."/>
            <person name="Lapidus A."/>
            <person name="Lindquist E.A."/>
            <person name="Lipzen A.M."/>
            <person name="Meier-Kolthoff J.P."/>
            <person name="Ohm R.A."/>
            <person name="Otillar R.P."/>
            <person name="Pangilinan J.L."/>
            <person name="Peng Y."/>
            <person name="Rokas A."/>
            <person name="Rosa C.A."/>
            <person name="Scheuner C."/>
            <person name="Sibirny A.A."/>
            <person name="Slot J.C."/>
            <person name="Stielow J.B."/>
            <person name="Sun H."/>
            <person name="Kurtzman C.P."/>
            <person name="Blackwell M."/>
            <person name="Grigoriev I.V."/>
            <person name="Jeffries T.W."/>
        </authorList>
    </citation>
    <scope>NUCLEOTIDE SEQUENCE [LARGE SCALE GENOMIC DNA]</scope>
    <source>
        <strain evidence="11 12">DSM 6958</strain>
    </source>
</reference>
<evidence type="ECO:0000256" key="6">
    <source>
        <dbReference type="ARBA" id="ARBA00022989"/>
    </source>
</evidence>
<evidence type="ECO:0000256" key="7">
    <source>
        <dbReference type="ARBA" id="ARBA00023136"/>
    </source>
</evidence>
<dbReference type="GO" id="GO:0140359">
    <property type="term" value="F:ABC-type transporter activity"/>
    <property type="evidence" value="ECO:0007669"/>
    <property type="project" value="InterPro"/>
</dbReference>
<dbReference type="InterPro" id="IPR050835">
    <property type="entry name" value="ABC_transporter_sub-D"/>
</dbReference>
<dbReference type="GO" id="GO:0005524">
    <property type="term" value="F:ATP binding"/>
    <property type="evidence" value="ECO:0007669"/>
    <property type="project" value="UniProtKB-KW"/>
</dbReference>
<keyword evidence="4" id="KW-0547">Nucleotide-binding</keyword>
<accession>A0A1E3PQ72</accession>
<dbReference type="GO" id="GO:0005324">
    <property type="term" value="F:long-chain fatty acid transmembrane transporter activity"/>
    <property type="evidence" value="ECO:0007669"/>
    <property type="project" value="TreeGrafter"/>
</dbReference>
<feature type="region of interest" description="Disordered" evidence="8">
    <location>
        <begin position="252"/>
        <end position="278"/>
    </location>
</feature>
<dbReference type="PROSITE" id="PS00211">
    <property type="entry name" value="ABC_TRANSPORTER_1"/>
    <property type="match status" value="1"/>
</dbReference>
<dbReference type="InterPro" id="IPR017871">
    <property type="entry name" value="ABC_transporter-like_CS"/>
</dbReference>
<dbReference type="EMBL" id="KV454407">
    <property type="protein sequence ID" value="ODQ67448.1"/>
    <property type="molecule type" value="Genomic_DNA"/>
</dbReference>
<dbReference type="OrthoDB" id="422637at2759"/>
<dbReference type="GO" id="GO:0006635">
    <property type="term" value="P:fatty acid beta-oxidation"/>
    <property type="evidence" value="ECO:0007669"/>
    <property type="project" value="TreeGrafter"/>
</dbReference>
<evidence type="ECO:0000256" key="3">
    <source>
        <dbReference type="ARBA" id="ARBA00022692"/>
    </source>
</evidence>
<dbReference type="GO" id="GO:0042760">
    <property type="term" value="P:very long-chain fatty acid catabolic process"/>
    <property type="evidence" value="ECO:0007669"/>
    <property type="project" value="TreeGrafter"/>
</dbReference>
<dbReference type="STRING" id="857566.A0A1E3PQ72"/>
<dbReference type="GO" id="GO:0007031">
    <property type="term" value="P:peroxisome organization"/>
    <property type="evidence" value="ECO:0007669"/>
    <property type="project" value="TreeGrafter"/>
</dbReference>
<feature type="compositionally biased region" description="Polar residues" evidence="8">
    <location>
        <begin position="252"/>
        <end position="269"/>
    </location>
</feature>
<evidence type="ECO:0000256" key="5">
    <source>
        <dbReference type="ARBA" id="ARBA00022840"/>
    </source>
</evidence>
<feature type="compositionally biased region" description="Basic and acidic residues" evidence="8">
    <location>
        <begin position="116"/>
        <end position="126"/>
    </location>
</feature>
<feature type="compositionally biased region" description="Polar residues" evidence="8">
    <location>
        <begin position="812"/>
        <end position="821"/>
    </location>
</feature>
<name>A0A1E3PQ72_9ASCO</name>
<evidence type="ECO:0000259" key="10">
    <source>
        <dbReference type="PROSITE" id="PS50893"/>
    </source>
</evidence>
<dbReference type="Pfam" id="PF00005">
    <property type="entry name" value="ABC_tran"/>
    <property type="match status" value="1"/>
</dbReference>
<dbReference type="InterPro" id="IPR003593">
    <property type="entry name" value="AAA+_ATPase"/>
</dbReference>
<keyword evidence="2" id="KW-0813">Transport</keyword>
<evidence type="ECO:0000256" key="2">
    <source>
        <dbReference type="ARBA" id="ARBA00022448"/>
    </source>
</evidence>
<proteinExistence type="inferred from homology"/>
<dbReference type="GO" id="GO:0016887">
    <property type="term" value="F:ATP hydrolysis activity"/>
    <property type="evidence" value="ECO:0007669"/>
    <property type="project" value="InterPro"/>
</dbReference>
<keyword evidence="3 9" id="KW-0812">Transmembrane</keyword>
<dbReference type="GO" id="GO:0015910">
    <property type="term" value="P:long-chain fatty acid import into peroxisome"/>
    <property type="evidence" value="ECO:0007669"/>
    <property type="project" value="TreeGrafter"/>
</dbReference>
<feature type="region of interest" description="Disordered" evidence="8">
    <location>
        <begin position="106"/>
        <end position="126"/>
    </location>
</feature>
<dbReference type="InterPro" id="IPR011527">
    <property type="entry name" value="ABC1_TM_dom"/>
</dbReference>
<dbReference type="AlphaFoldDB" id="A0A1E3PQ72"/>
<keyword evidence="12" id="KW-1185">Reference proteome</keyword>
<keyword evidence="7 9" id="KW-0472">Membrane</keyword>
<evidence type="ECO:0000256" key="4">
    <source>
        <dbReference type="ARBA" id="ARBA00022741"/>
    </source>
</evidence>
<keyword evidence="5" id="KW-0067">ATP-binding</keyword>
<dbReference type="Gene3D" id="3.40.50.300">
    <property type="entry name" value="P-loop containing nucleotide triphosphate hydrolases"/>
    <property type="match status" value="1"/>
</dbReference>
<dbReference type="SUPFAM" id="SSF52540">
    <property type="entry name" value="P-loop containing nucleoside triphosphate hydrolases"/>
    <property type="match status" value="1"/>
</dbReference>
<dbReference type="CDD" id="cd03223">
    <property type="entry name" value="ABCD_peroxisomal_ALDP"/>
    <property type="match status" value="1"/>
</dbReference>
<dbReference type="GO" id="GO:0005778">
    <property type="term" value="C:peroxisomal membrane"/>
    <property type="evidence" value="ECO:0007669"/>
    <property type="project" value="TreeGrafter"/>
</dbReference>
<dbReference type="Pfam" id="PF06472">
    <property type="entry name" value="ABC_membrane_2"/>
    <property type="match status" value="2"/>
</dbReference>
<feature type="transmembrane region" description="Helical" evidence="9">
    <location>
        <begin position="26"/>
        <end position="46"/>
    </location>
</feature>
<organism evidence="11 12">
    <name type="scientific">Nadsonia fulvescens var. elongata DSM 6958</name>
    <dbReference type="NCBI Taxonomy" id="857566"/>
    <lineage>
        <taxon>Eukaryota</taxon>
        <taxon>Fungi</taxon>
        <taxon>Dikarya</taxon>
        <taxon>Ascomycota</taxon>
        <taxon>Saccharomycotina</taxon>
        <taxon>Dipodascomycetes</taxon>
        <taxon>Dipodascales</taxon>
        <taxon>Dipodascales incertae sedis</taxon>
        <taxon>Nadsonia</taxon>
    </lineage>
</organism>
<feature type="region of interest" description="Disordered" evidence="8">
    <location>
        <begin position="800"/>
        <end position="821"/>
    </location>
</feature>
<dbReference type="SMART" id="SM00382">
    <property type="entry name" value="AAA"/>
    <property type="match status" value="1"/>
</dbReference>
<sequence>MPVLSTLNTGLLFELINRLPIKRRRYYLMLIIGLTSGLVSATPALIRKLFKEQPRPLHRVDSMVTLDDGYTQELFVPYKNGIRRVLIHPTKPTSFAAHRRLFLDPSLNSSRKKPTKEKSNANKKGGGLDKKFWKQFTAIWAIIVPRLTSKPAALLLTQTGFLLLRTYLSLLIAQLDGRIVRDLIAGNGKKFINGLALWFLIAIPASYTNGMIRFLESKISISFRTRLTRYVHDLYIDSNQTYYKLSHIESNSEPEVSDETSSVDQGSPVTTSSLNNTESTSSQADQLITADLIKFCDSVAKLFSNLGKPTVDFIVFSSQLSKNLGGVALAGIFANYFATAWLLKRISPAFGRLAATEAALEGEYRHSHSRLITNAEEIAFYDGGELERKGLSKTFERLVKHVHYIYKLRISYNMFEDIILKYTWSAIGYLFASIPVFISTNKSITASLQHQDEELTKLGLADRNNERMKMFITNKRLMLALADAGGRMMYSIKDLAVLAGYTSRVFSFLAILHKLHPALYEEEEARTAPQNSKVNKDPGYSDNAHAKYQDKLFTLADIQGTTQLNYPKIRFEGVPVVAPSATGPGEVLIEDLTFMISRGEHILITGPNGVGKTSVARVLAGIWPVYRGLVSRPSRPHIQFLTQRPYFSIGTLRDQITYPLSHAAIQAAGKTDVDIQRILERVKLAYLPSREGGFNSKKDWTAVLSGGERQRMLFARLLFHAPEFAVIDEGTSAVSADIEGDLYNECKKSGMTLITISHRVSLVKYHNVLVKIGEVVESEDDSDVVDANSHKRVIVERIRGHDRTNNDESGETTDLTNTEGGENWLSNVEKEILQLESKLDQVRSWKERRNEIEYMLKHGTESMTDSDIVKV</sequence>
<keyword evidence="6 9" id="KW-1133">Transmembrane helix</keyword>
<dbReference type="PANTHER" id="PTHR11384:SF67">
    <property type="entry name" value="ATP-BINDING CASSETTE SUB-FAMILY D MEMBER 1"/>
    <property type="match status" value="1"/>
</dbReference>